<name>A0AAU9K1R6_9CILI</name>
<protein>
    <recommendedName>
        <fullName evidence="3">NADH dehydrogenase [ubiquinone] 1 alpha subcomplex subunit 8</fullName>
    </recommendedName>
</protein>
<dbReference type="EMBL" id="CAJZBQ010000053">
    <property type="protein sequence ID" value="CAG9331852.1"/>
    <property type="molecule type" value="Genomic_DNA"/>
</dbReference>
<accession>A0AAU9K1R6</accession>
<gene>
    <name evidence="1" type="ORF">BSTOLATCC_MIC53911</name>
</gene>
<evidence type="ECO:0000313" key="2">
    <source>
        <dbReference type="Proteomes" id="UP001162131"/>
    </source>
</evidence>
<evidence type="ECO:0000313" key="1">
    <source>
        <dbReference type="EMBL" id="CAG9331852.1"/>
    </source>
</evidence>
<comment type="caution">
    <text evidence="1">The sequence shown here is derived from an EMBL/GenBank/DDBJ whole genome shotgun (WGS) entry which is preliminary data.</text>
</comment>
<proteinExistence type="predicted"/>
<evidence type="ECO:0008006" key="3">
    <source>
        <dbReference type="Google" id="ProtNLM"/>
    </source>
</evidence>
<keyword evidence="2" id="KW-1185">Reference proteome</keyword>
<reference evidence="1" key="1">
    <citation type="submission" date="2021-09" db="EMBL/GenBank/DDBJ databases">
        <authorList>
            <consortium name="AG Swart"/>
            <person name="Singh M."/>
            <person name="Singh A."/>
            <person name="Seah K."/>
            <person name="Emmerich C."/>
        </authorList>
    </citation>
    <scope>NUCLEOTIDE SEQUENCE</scope>
    <source>
        <strain evidence="1">ATCC30299</strain>
    </source>
</reference>
<sequence length="126" mass="15110">MYSPTDEIILHAQRAFDVCREQVYDYEDCRQLDYMGQHRPELCQKESLNLLKCYEKVEETEPICLGPMNNYRECFYKYSGNLLACEFEMDLFNKCQGNPKWYAEEGIKKYGGIRPDYDTKKDRPRF</sequence>
<dbReference type="AlphaFoldDB" id="A0AAU9K1R6"/>
<organism evidence="1 2">
    <name type="scientific">Blepharisma stoltei</name>
    <dbReference type="NCBI Taxonomy" id="1481888"/>
    <lineage>
        <taxon>Eukaryota</taxon>
        <taxon>Sar</taxon>
        <taxon>Alveolata</taxon>
        <taxon>Ciliophora</taxon>
        <taxon>Postciliodesmatophora</taxon>
        <taxon>Heterotrichea</taxon>
        <taxon>Heterotrichida</taxon>
        <taxon>Blepharismidae</taxon>
        <taxon>Blepharisma</taxon>
    </lineage>
</organism>
<dbReference type="Proteomes" id="UP001162131">
    <property type="component" value="Unassembled WGS sequence"/>
</dbReference>